<evidence type="ECO:0000259" key="2">
    <source>
        <dbReference type="SMART" id="SM01264"/>
    </source>
</evidence>
<gene>
    <name evidence="3" type="ORF">SAMN05216233_10390</name>
</gene>
<evidence type="ECO:0000256" key="1">
    <source>
        <dbReference type="SAM" id="MobiDB-lite"/>
    </source>
</evidence>
<dbReference type="SMART" id="SM01264">
    <property type="entry name" value="M16C_associated"/>
    <property type="match status" value="1"/>
</dbReference>
<dbReference type="GO" id="GO:0006508">
    <property type="term" value="P:proteolysis"/>
    <property type="evidence" value="ECO:0007669"/>
    <property type="project" value="InterPro"/>
</dbReference>
<dbReference type="STRING" id="419481.SAMN05216233_10390"/>
<feature type="region of interest" description="Disordered" evidence="1">
    <location>
        <begin position="1"/>
        <end position="42"/>
    </location>
</feature>
<proteinExistence type="predicted"/>
<dbReference type="InterPro" id="IPR007863">
    <property type="entry name" value="Peptidase_M16_C"/>
</dbReference>
<evidence type="ECO:0000313" key="4">
    <source>
        <dbReference type="Proteomes" id="UP000198870"/>
    </source>
</evidence>
<dbReference type="EMBL" id="FMUX01000003">
    <property type="protein sequence ID" value="SCY03303.1"/>
    <property type="molecule type" value="Genomic_DNA"/>
</dbReference>
<dbReference type="GO" id="GO:0046872">
    <property type="term" value="F:metal ion binding"/>
    <property type="evidence" value="ECO:0007669"/>
    <property type="project" value="InterPro"/>
</dbReference>
<dbReference type="Pfam" id="PF22516">
    <property type="entry name" value="PreP_C"/>
    <property type="match status" value="1"/>
</dbReference>
<dbReference type="Pfam" id="PF05193">
    <property type="entry name" value="Peptidase_M16_C"/>
    <property type="match status" value="1"/>
</dbReference>
<dbReference type="PANTHER" id="PTHR43016:SF13">
    <property type="entry name" value="PRESEQUENCE PROTEASE, MITOCHONDRIAL"/>
    <property type="match status" value="1"/>
</dbReference>
<dbReference type="OrthoDB" id="9762027at2"/>
<dbReference type="InterPro" id="IPR013578">
    <property type="entry name" value="Peptidase_M16C_assoc"/>
</dbReference>
<accession>A0A1G5CLI2</accession>
<dbReference type="Proteomes" id="UP000198870">
    <property type="component" value="Unassembled WGS sequence"/>
</dbReference>
<dbReference type="Pfam" id="PF00675">
    <property type="entry name" value="Peptidase_M16"/>
    <property type="match status" value="1"/>
</dbReference>
<feature type="domain" description="Peptidase M16C associated" evidence="2">
    <location>
        <begin position="554"/>
        <end position="799"/>
    </location>
</feature>
<dbReference type="SUPFAM" id="SSF63411">
    <property type="entry name" value="LuxS/MPP-like metallohydrolase"/>
    <property type="match status" value="4"/>
</dbReference>
<dbReference type="InterPro" id="IPR011765">
    <property type="entry name" value="Pept_M16_N"/>
</dbReference>
<feature type="compositionally biased region" description="Polar residues" evidence="1">
    <location>
        <begin position="9"/>
        <end position="18"/>
    </location>
</feature>
<sequence length="1071" mass="117768">MLILRRSQRTFTRPTGSHAQAPGRTQRPALRAEAPSWPTPGPSALQGDVQEFRNACSTSLYNAPGMRRTIDFGMNQTMTHTDPCNAPIRPGQSLHGFTVVKACPIADIHAFYYELRHDASGASHIHISAQDRENTFAVAFKTVPKDSTGVAHILEHTALCGSARYPVRDPFFSMIKRSLNTFMNAFTASDWTMYPFASQNRKDFYNLMDVYLDAAFFPRIDELSFKQEGHRLEFEAGKEGAEEALAFKGVVYNEMKGAMSSPHQVLGRALNKALMPETTYANNSGGDPDAIPDLSWEELKAFHARHYHPSNAYFFTYGDIPLVDHLKVISEKVLTRFEKIDPRTTVQPQTRWTSPRKVVEYYPADEEEGRDNRAQVSLVWLVTDILNTRETLAFSLLSQILLGNAAAPLRKALIDANLGSSLCDATGFDSDARDASFGCGLKETRAEDADAIEALVFKSLGRIADEGIDTELIDSAIHQMEIRRREISNTPYPYGIKILLGLSGCWFHGGDPEKLLLLDEDLEAIKAAVKQGGYFESLIRERLLENPHRVRFTLAPDSSLAARQAEKEESTLRAIAGNLTDDEKTKIKSDAQALKDLQEAEEDISCLPTLELSDIPATIDSVAPADRGSNRLFTYPCATNTLLYYTGVLEAGSLDADLIPLVPFFCSSIMKVGTADKNYEELARAIAAHTGGMGLSPASRRRYDENRSSLPLIAINSKCLARNRGAMFDLLTETLTRYRFTDLKRLRNLLLEYRASLEAAVVQNGHSLAISLANRNFTDSLALSELWNGVGQIRYIKALTDDLVRGDASEELLARIGDQLARIGDTFLNRGNLRCALAGDEATLALAEADQRALTQALPNGSSPLTFASVPASCAPVHEGWATNSAVSFVASSFPVASMGHEDAPALSIIARLLRSLYLHREIREKGGAYGAFAAYSSEEGTFSMGSYRDPHVAKTLSAYDNAARFITGTDYTDEDVKEAILQACAAIDRPETPAAAARKGFFRELVGLSDDTRRDYKEGLLALNAEKVRGAAARYFPPKADLKSVAVISGADRLKGLSGRLDKELEIHTI</sequence>
<protein>
    <recommendedName>
        <fullName evidence="2">Peptidase M16C associated domain-containing protein</fullName>
    </recommendedName>
</protein>
<dbReference type="InterPro" id="IPR011249">
    <property type="entry name" value="Metalloenz_LuxS/M16"/>
</dbReference>
<dbReference type="Gene3D" id="3.30.830.10">
    <property type="entry name" value="Metalloenzyme, LuxS/M16 peptidase-like"/>
    <property type="match status" value="4"/>
</dbReference>
<dbReference type="PANTHER" id="PTHR43016">
    <property type="entry name" value="PRESEQUENCE PROTEASE"/>
    <property type="match status" value="1"/>
</dbReference>
<reference evidence="3 4" key="1">
    <citation type="submission" date="2016-10" db="EMBL/GenBank/DDBJ databases">
        <authorList>
            <person name="de Groot N.N."/>
        </authorList>
    </citation>
    <scope>NUCLEOTIDE SEQUENCE [LARGE SCALE GENOMIC DNA]</scope>
    <source>
        <strain evidence="3 4">AA1</strain>
    </source>
</reference>
<dbReference type="FunFam" id="3.30.830.10:FF:000011">
    <property type="entry name" value="Presequence protease, mitochondrial"/>
    <property type="match status" value="1"/>
</dbReference>
<dbReference type="AlphaFoldDB" id="A0A1G5CLI2"/>
<keyword evidence="4" id="KW-1185">Reference proteome</keyword>
<organism evidence="3 4">
    <name type="scientific">Desulfoluna spongiiphila</name>
    <dbReference type="NCBI Taxonomy" id="419481"/>
    <lineage>
        <taxon>Bacteria</taxon>
        <taxon>Pseudomonadati</taxon>
        <taxon>Thermodesulfobacteriota</taxon>
        <taxon>Desulfobacteria</taxon>
        <taxon>Desulfobacterales</taxon>
        <taxon>Desulfolunaceae</taxon>
        <taxon>Desulfoluna</taxon>
    </lineage>
</organism>
<dbReference type="InterPro" id="IPR055130">
    <property type="entry name" value="PreP_C"/>
</dbReference>
<name>A0A1G5CLI2_9BACT</name>
<dbReference type="Pfam" id="PF08367">
    <property type="entry name" value="M16C_assoc"/>
    <property type="match status" value="1"/>
</dbReference>
<evidence type="ECO:0000313" key="3">
    <source>
        <dbReference type="EMBL" id="SCY03303.1"/>
    </source>
</evidence>